<dbReference type="Gene3D" id="3.40.50.150">
    <property type="entry name" value="Vaccinia Virus protein VP39"/>
    <property type="match status" value="1"/>
</dbReference>
<dbReference type="AlphaFoldDB" id="F8A0W7"/>
<dbReference type="KEGG" id="cga:Celgi_1070"/>
<organism evidence="2 3">
    <name type="scientific">Cellulomonas gilvus (strain ATCC 13127 / NRRL B-14078)</name>
    <name type="common">Cellvibrio gilvus</name>
    <dbReference type="NCBI Taxonomy" id="593907"/>
    <lineage>
        <taxon>Bacteria</taxon>
        <taxon>Bacillati</taxon>
        <taxon>Actinomycetota</taxon>
        <taxon>Actinomycetes</taxon>
        <taxon>Micrococcales</taxon>
        <taxon>Cellulomonadaceae</taxon>
        <taxon>Cellulomonas</taxon>
    </lineage>
</organism>
<dbReference type="Proteomes" id="UP000000485">
    <property type="component" value="Chromosome"/>
</dbReference>
<name>F8A0W7_CELGA</name>
<dbReference type="Pfam" id="PF13578">
    <property type="entry name" value="Methyltransf_24"/>
    <property type="match status" value="1"/>
</dbReference>
<evidence type="ECO:0000256" key="1">
    <source>
        <dbReference type="SAM" id="SignalP"/>
    </source>
</evidence>
<feature type="signal peptide" evidence="1">
    <location>
        <begin position="1"/>
        <end position="24"/>
    </location>
</feature>
<evidence type="ECO:0000313" key="2">
    <source>
        <dbReference type="EMBL" id="AEI11589.1"/>
    </source>
</evidence>
<sequence length="396" mass="42165" precursor="true">MKKLVLRSLAPVLALVATAAAVLAAVDETRWALTLGLLVLGSAAGLTAESFRRTAAVRAALTRSARDQRAAARELTARFDGLAGRIDRLESRTARRVERVGDKTVGAAGLRKIVGEAGGGDRTLTRLEAAERRLLLSTERVRLEVQDVHELAAATSGLPAAVDRLTADVVTLTKRVPADRFATRDLIVEAVRNIDATLQLHPLVSARAPLPPTGGFAMSARNLLHLVTLVRDAGPTTVVELGSGTSTVWLGYLAESAGGRVVALDHLEEYADATTTAVAAHGLDGTVEVRLAPLTSVGLPTTDQPWYDRGALADLREIDVLLVDGPPERTAPLARYPALPVLVDQLADRAWVLLDDAARDDEKAAVTRWLDEIDGLEQVAAPTDSLVVLRYTRPGT</sequence>
<proteinExistence type="predicted"/>
<evidence type="ECO:0000313" key="3">
    <source>
        <dbReference type="Proteomes" id="UP000000485"/>
    </source>
</evidence>
<protein>
    <recommendedName>
        <fullName evidence="4">O-methyltransferase family 3</fullName>
    </recommendedName>
</protein>
<feature type="chain" id="PRO_5039614771" description="O-methyltransferase family 3" evidence="1">
    <location>
        <begin position="25"/>
        <end position="396"/>
    </location>
</feature>
<dbReference type="SUPFAM" id="SSF53335">
    <property type="entry name" value="S-adenosyl-L-methionine-dependent methyltransferases"/>
    <property type="match status" value="1"/>
</dbReference>
<evidence type="ECO:0008006" key="4">
    <source>
        <dbReference type="Google" id="ProtNLM"/>
    </source>
</evidence>
<gene>
    <name evidence="2" type="ordered locus">Celgi_1070</name>
</gene>
<reference evidence="3" key="1">
    <citation type="submission" date="2011-04" db="EMBL/GenBank/DDBJ databases">
        <title>Complete sequence of Cellvibrio gilvus ATCC 13127.</title>
        <authorList>
            <person name="Lucas S."/>
            <person name="Han J."/>
            <person name="Lapidus A."/>
            <person name="Cheng J.-F."/>
            <person name="Goodwin L."/>
            <person name="Pitluck S."/>
            <person name="Peters L."/>
            <person name="Munk A."/>
            <person name="Detter J.C."/>
            <person name="Han C."/>
            <person name="Tapia R."/>
            <person name="Land M."/>
            <person name="Hauser L."/>
            <person name="Kyrpides N."/>
            <person name="Ivanova N."/>
            <person name="Ovchinnikova G."/>
            <person name="Pagani I."/>
            <person name="Mead D."/>
            <person name="Brumm P."/>
            <person name="Woyke T."/>
        </authorList>
    </citation>
    <scope>NUCLEOTIDE SEQUENCE [LARGE SCALE GENOMIC DNA]</scope>
    <source>
        <strain evidence="3">ATCC 13127 / NRRL B-14078</strain>
    </source>
</reference>
<dbReference type="eggNOG" id="COG4122">
    <property type="taxonomic scope" value="Bacteria"/>
</dbReference>
<dbReference type="EMBL" id="CP002665">
    <property type="protein sequence ID" value="AEI11589.1"/>
    <property type="molecule type" value="Genomic_DNA"/>
</dbReference>
<dbReference type="STRING" id="593907.Celgi_1070"/>
<dbReference type="OrthoDB" id="823440at2"/>
<accession>F8A0W7</accession>
<keyword evidence="3" id="KW-1185">Reference proteome</keyword>
<dbReference type="HOGENOM" id="CLU_695784_0_0_11"/>
<keyword evidence="1" id="KW-0732">Signal</keyword>
<dbReference type="InterPro" id="IPR029063">
    <property type="entry name" value="SAM-dependent_MTases_sf"/>
</dbReference>
<dbReference type="RefSeq" id="WP_013883108.1">
    <property type="nucleotide sequence ID" value="NC_015671.1"/>
</dbReference>